<evidence type="ECO:0000313" key="1">
    <source>
        <dbReference type="EMBL" id="PSK33724.1"/>
    </source>
</evidence>
<sequence length="115" mass="13151">MVLVVGVIEVMILVVEAIDCTLVVRLSICISLRIVYPGEEGDVQETLSSLKLPELYAYLVEEVNLQEPLGPKDSELIGPKQLAFMMFQQFNRLNYQARKMLLKIPQLHQETGQFW</sequence>
<proteinExistence type="predicted"/>
<accession>A0A2P7YCN5</accession>
<reference evidence="1 2" key="1">
    <citation type="submission" date="2018-03" db="EMBL/GenBank/DDBJ databases">
        <title>Candida pseudohaemulonii genome assembly and annotation.</title>
        <authorList>
            <person name="Munoz J.F."/>
            <person name="Gade L.G."/>
            <person name="Chow N.A."/>
            <person name="Litvintseva A.P."/>
            <person name="Loparev V.N."/>
            <person name="Cuomo C.A."/>
        </authorList>
    </citation>
    <scope>NUCLEOTIDE SEQUENCE [LARGE SCALE GENOMIC DNA]</scope>
    <source>
        <strain evidence="1 2">B12108</strain>
    </source>
</reference>
<dbReference type="AlphaFoldDB" id="A0A2P7YCN5"/>
<protein>
    <submittedName>
        <fullName evidence="1">Uncharacterized protein</fullName>
    </submittedName>
</protein>
<evidence type="ECO:0000313" key="2">
    <source>
        <dbReference type="Proteomes" id="UP000241107"/>
    </source>
</evidence>
<dbReference type="VEuPathDB" id="FungiDB:C7M61_005188"/>
<dbReference type="OrthoDB" id="10252509at2759"/>
<dbReference type="Proteomes" id="UP000241107">
    <property type="component" value="Unassembled WGS sequence"/>
</dbReference>
<dbReference type="EMBL" id="PYFQ01000023">
    <property type="protein sequence ID" value="PSK33724.1"/>
    <property type="molecule type" value="Genomic_DNA"/>
</dbReference>
<name>A0A2P7YCN5_9ASCO</name>
<dbReference type="GeneID" id="36568574"/>
<comment type="caution">
    <text evidence="1">The sequence shown here is derived from an EMBL/GenBank/DDBJ whole genome shotgun (WGS) entry which is preliminary data.</text>
</comment>
<keyword evidence="2" id="KW-1185">Reference proteome</keyword>
<gene>
    <name evidence="1" type="ORF">C7M61_005188</name>
</gene>
<organism evidence="1 2">
    <name type="scientific">Candidozyma pseudohaemuli</name>
    <dbReference type="NCBI Taxonomy" id="418784"/>
    <lineage>
        <taxon>Eukaryota</taxon>
        <taxon>Fungi</taxon>
        <taxon>Dikarya</taxon>
        <taxon>Ascomycota</taxon>
        <taxon>Saccharomycotina</taxon>
        <taxon>Pichiomycetes</taxon>
        <taxon>Metschnikowiaceae</taxon>
        <taxon>Candidozyma</taxon>
    </lineage>
</organism>
<dbReference type="RefSeq" id="XP_024711305.1">
    <property type="nucleotide sequence ID" value="XM_024860497.1"/>
</dbReference>